<accession>G2YHY2</accession>
<dbReference type="InParanoid" id="G2YHY2"/>
<keyword evidence="2" id="KW-1133">Transmembrane helix</keyword>
<feature type="transmembrane region" description="Helical" evidence="2">
    <location>
        <begin position="59"/>
        <end position="78"/>
    </location>
</feature>
<evidence type="ECO:0000313" key="3">
    <source>
        <dbReference type="EMBL" id="CCD51319.1"/>
    </source>
</evidence>
<organism evidence="3 4">
    <name type="scientific">Botryotinia fuckeliana (strain T4)</name>
    <name type="common">Noble rot fungus</name>
    <name type="synonym">Botrytis cinerea</name>
    <dbReference type="NCBI Taxonomy" id="999810"/>
    <lineage>
        <taxon>Eukaryota</taxon>
        <taxon>Fungi</taxon>
        <taxon>Dikarya</taxon>
        <taxon>Ascomycota</taxon>
        <taxon>Pezizomycotina</taxon>
        <taxon>Leotiomycetes</taxon>
        <taxon>Helotiales</taxon>
        <taxon>Sclerotiniaceae</taxon>
        <taxon>Botrytis</taxon>
    </lineage>
</organism>
<keyword evidence="2" id="KW-0812">Transmembrane</keyword>
<feature type="region of interest" description="Disordered" evidence="1">
    <location>
        <begin position="1"/>
        <end position="53"/>
    </location>
</feature>
<evidence type="ECO:0000313" key="4">
    <source>
        <dbReference type="Proteomes" id="UP000008177"/>
    </source>
</evidence>
<keyword evidence="2" id="KW-0472">Membrane</keyword>
<evidence type="ECO:0000256" key="1">
    <source>
        <dbReference type="SAM" id="MobiDB-lite"/>
    </source>
</evidence>
<sequence>MRDEGQTNQPTNYYHNGNGNGNDNVNINVNVNVNNNNSSSRGSNSNIDSKQKAKCNRKGHLALSYTILSIRFTVYSFLDYFD</sequence>
<evidence type="ECO:0000256" key="2">
    <source>
        <dbReference type="SAM" id="Phobius"/>
    </source>
</evidence>
<gene>
    <name evidence="3" type="ORF">BofuT4_uP016250.1</name>
</gene>
<protein>
    <submittedName>
        <fullName evidence="3">Uncharacterized protein</fullName>
    </submittedName>
</protein>
<feature type="compositionally biased region" description="Polar residues" evidence="1">
    <location>
        <begin position="1"/>
        <end position="15"/>
    </location>
</feature>
<feature type="compositionally biased region" description="Low complexity" evidence="1">
    <location>
        <begin position="21"/>
        <end position="48"/>
    </location>
</feature>
<dbReference type="HOGENOM" id="CLU_2558048_0_0_1"/>
<dbReference type="EMBL" id="FQ790337">
    <property type="protein sequence ID" value="CCD51319.1"/>
    <property type="molecule type" value="Genomic_DNA"/>
</dbReference>
<dbReference type="Proteomes" id="UP000008177">
    <property type="component" value="Unplaced contigs"/>
</dbReference>
<proteinExistence type="predicted"/>
<name>G2YHY2_BOTF4</name>
<reference evidence="4" key="1">
    <citation type="journal article" date="2011" name="PLoS Genet.">
        <title>Genomic analysis of the necrotrophic fungal pathogens Sclerotinia sclerotiorum and Botrytis cinerea.</title>
        <authorList>
            <person name="Amselem J."/>
            <person name="Cuomo C.A."/>
            <person name="van Kan J.A."/>
            <person name="Viaud M."/>
            <person name="Benito E.P."/>
            <person name="Couloux A."/>
            <person name="Coutinho P.M."/>
            <person name="de Vries R.P."/>
            <person name="Dyer P.S."/>
            <person name="Fillinger S."/>
            <person name="Fournier E."/>
            <person name="Gout L."/>
            <person name="Hahn M."/>
            <person name="Kohn L."/>
            <person name="Lapalu N."/>
            <person name="Plummer K.M."/>
            <person name="Pradier J.M."/>
            <person name="Quevillon E."/>
            <person name="Sharon A."/>
            <person name="Simon A."/>
            <person name="ten Have A."/>
            <person name="Tudzynski B."/>
            <person name="Tudzynski P."/>
            <person name="Wincker P."/>
            <person name="Andrew M."/>
            <person name="Anthouard V."/>
            <person name="Beever R.E."/>
            <person name="Beffa R."/>
            <person name="Benoit I."/>
            <person name="Bouzid O."/>
            <person name="Brault B."/>
            <person name="Chen Z."/>
            <person name="Choquer M."/>
            <person name="Collemare J."/>
            <person name="Cotton P."/>
            <person name="Danchin E.G."/>
            <person name="Da Silva C."/>
            <person name="Gautier A."/>
            <person name="Giraud C."/>
            <person name="Giraud T."/>
            <person name="Gonzalez C."/>
            <person name="Grossetete S."/>
            <person name="Guldener U."/>
            <person name="Henrissat B."/>
            <person name="Howlett B.J."/>
            <person name="Kodira C."/>
            <person name="Kretschmer M."/>
            <person name="Lappartient A."/>
            <person name="Leroch M."/>
            <person name="Levis C."/>
            <person name="Mauceli E."/>
            <person name="Neuveglise C."/>
            <person name="Oeser B."/>
            <person name="Pearson M."/>
            <person name="Poulain J."/>
            <person name="Poussereau N."/>
            <person name="Quesneville H."/>
            <person name="Rascle C."/>
            <person name="Schumacher J."/>
            <person name="Segurens B."/>
            <person name="Sexton A."/>
            <person name="Silva E."/>
            <person name="Sirven C."/>
            <person name="Soanes D.M."/>
            <person name="Talbot N.J."/>
            <person name="Templeton M."/>
            <person name="Yandava C."/>
            <person name="Yarden O."/>
            <person name="Zeng Q."/>
            <person name="Rollins J.A."/>
            <person name="Lebrun M.H."/>
            <person name="Dickman M."/>
        </authorList>
    </citation>
    <scope>NUCLEOTIDE SEQUENCE [LARGE SCALE GENOMIC DNA]</scope>
    <source>
        <strain evidence="4">T4</strain>
    </source>
</reference>
<dbReference type="AlphaFoldDB" id="G2YHY2"/>